<dbReference type="InterPro" id="IPR036390">
    <property type="entry name" value="WH_DNA-bd_sf"/>
</dbReference>
<dbReference type="OrthoDB" id="3399802at2"/>
<sequence length="227" mass="25067">MNLSPAHQAMLKYLSTFLEPLSIAEIAEMQGLHQNSVRESIDALVAAGLVERSKIETTGRGRPAWAYYTTAPEHEVITDAYLTKFVRGICEMLKECAPDPEKKAYEMGMEWASDLKPHVENFLDDIGVSFDDVKKFDDTQLLGVVRLLASAAGHDAVVKPNTQHTIQMRACPFVDIDGSIDPIMCEMHRGQLDGFLCVASDNSKKMVLSPAVRPGICEIELLVSEEA</sequence>
<proteinExistence type="predicted"/>
<evidence type="ECO:0000313" key="1">
    <source>
        <dbReference type="EMBL" id="TBW23881.1"/>
    </source>
</evidence>
<dbReference type="InterPro" id="IPR036388">
    <property type="entry name" value="WH-like_DNA-bd_sf"/>
</dbReference>
<accession>A0A4Q9V2K2</accession>
<name>A0A4Q9V2K2_9ACTO</name>
<comment type="caution">
    <text evidence="1">The sequence shown here is derived from an EMBL/GenBank/DDBJ whole genome shotgun (WGS) entry which is preliminary data.</text>
</comment>
<evidence type="ECO:0000313" key="2">
    <source>
        <dbReference type="Proteomes" id="UP000293036"/>
    </source>
</evidence>
<protein>
    <submittedName>
        <fullName evidence="1">Uncharacterized protein</fullName>
    </submittedName>
</protein>
<gene>
    <name evidence="1" type="ORF">EZJ44_01790</name>
</gene>
<keyword evidence="2" id="KW-1185">Reference proteome</keyword>
<dbReference type="EMBL" id="SJDT01000001">
    <property type="protein sequence ID" value="TBW23881.1"/>
    <property type="molecule type" value="Genomic_DNA"/>
</dbReference>
<reference evidence="1 2" key="1">
    <citation type="submission" date="2019-02" db="EMBL/GenBank/DDBJ databases">
        <title>Arcanobacterium bovis sp. nov., isolated from the milk of a cow with mastitis.</title>
        <authorList>
            <person name="Sammra O."/>
            <person name="Foster G."/>
            <person name="Hassan A."/>
            <person name="Alssahen M."/>
            <person name="Laemmler C."/>
            <person name="Borowiak M."/>
            <person name="Malorny B."/>
            <person name="Abdulmawjood A."/>
        </authorList>
    </citation>
    <scope>NUCLEOTIDE SEQUENCE [LARGE SCALE GENOMIC DNA]</scope>
    <source>
        <strain evidence="1 2">C605018/01/1</strain>
    </source>
</reference>
<dbReference type="Gene3D" id="1.10.10.10">
    <property type="entry name" value="Winged helix-like DNA-binding domain superfamily/Winged helix DNA-binding domain"/>
    <property type="match status" value="1"/>
</dbReference>
<dbReference type="RefSeq" id="WP_131279503.1">
    <property type="nucleotide sequence ID" value="NZ_JBHSLR010000009.1"/>
</dbReference>
<dbReference type="AlphaFoldDB" id="A0A4Q9V2K2"/>
<dbReference type="SUPFAM" id="SSF46785">
    <property type="entry name" value="Winged helix' DNA-binding domain"/>
    <property type="match status" value="1"/>
</dbReference>
<organism evidence="1 2">
    <name type="scientific">Arcanobacterium bovis</name>
    <dbReference type="NCBI Taxonomy" id="2529275"/>
    <lineage>
        <taxon>Bacteria</taxon>
        <taxon>Bacillati</taxon>
        <taxon>Actinomycetota</taxon>
        <taxon>Actinomycetes</taxon>
        <taxon>Actinomycetales</taxon>
        <taxon>Actinomycetaceae</taxon>
        <taxon>Arcanobacterium</taxon>
    </lineage>
</organism>
<dbReference type="Proteomes" id="UP000293036">
    <property type="component" value="Unassembled WGS sequence"/>
</dbReference>
<dbReference type="InterPro" id="IPR011991">
    <property type="entry name" value="ArsR-like_HTH"/>
</dbReference>
<dbReference type="CDD" id="cd00090">
    <property type="entry name" value="HTH_ARSR"/>
    <property type="match status" value="1"/>
</dbReference>